<accession>D3AHP7</accession>
<dbReference type="HOGENOM" id="CLU_3184610_0_0_9"/>
<reference evidence="1 2" key="1">
    <citation type="submission" date="2010-01" db="EMBL/GenBank/DDBJ databases">
        <authorList>
            <person name="Weinstock G."/>
            <person name="Sodergren E."/>
            <person name="Clifton S."/>
            <person name="Fulton L."/>
            <person name="Fulton B."/>
            <person name="Courtney L."/>
            <person name="Fronick C."/>
            <person name="Harrison M."/>
            <person name="Strong C."/>
            <person name="Farmer C."/>
            <person name="Delahaunty K."/>
            <person name="Markovic C."/>
            <person name="Hall O."/>
            <person name="Minx P."/>
            <person name="Tomlinson C."/>
            <person name="Mitreva M."/>
            <person name="Nelson J."/>
            <person name="Hou S."/>
            <person name="Wollam A."/>
            <person name="Pepin K.H."/>
            <person name="Johnson M."/>
            <person name="Bhonagiri V."/>
            <person name="Nash W.E."/>
            <person name="Warren W."/>
            <person name="Chinwalla A."/>
            <person name="Mardis E.R."/>
            <person name="Wilson R.K."/>
        </authorList>
    </citation>
    <scope>NUCLEOTIDE SEQUENCE [LARGE SCALE GENOMIC DNA]</scope>
    <source>
        <strain evidence="1 2">DSM 13479</strain>
    </source>
</reference>
<evidence type="ECO:0000313" key="1">
    <source>
        <dbReference type="EMBL" id="EFC98656.1"/>
    </source>
</evidence>
<gene>
    <name evidence="1" type="ORF">CLOSTHATH_03134</name>
</gene>
<comment type="caution">
    <text evidence="1">The sequence shown here is derived from an EMBL/GenBank/DDBJ whole genome shotgun (WGS) entry which is preliminary data.</text>
</comment>
<evidence type="ECO:0000313" key="2">
    <source>
        <dbReference type="Proteomes" id="UP000004968"/>
    </source>
</evidence>
<sequence>MSSISSQNPAPVQKFIDCSTAFKSDMIESVITKSVRKCQKQEEMKL</sequence>
<dbReference type="EMBL" id="ACIO01000245">
    <property type="protein sequence ID" value="EFC98656.1"/>
    <property type="molecule type" value="Genomic_DNA"/>
</dbReference>
<proteinExistence type="predicted"/>
<protein>
    <submittedName>
        <fullName evidence="1">Uncharacterized protein</fullName>
    </submittedName>
</protein>
<name>D3AHP7_9FIRM</name>
<dbReference type="AlphaFoldDB" id="D3AHP7"/>
<dbReference type="Proteomes" id="UP000004968">
    <property type="component" value="Unassembled WGS sequence"/>
</dbReference>
<organism evidence="1 2">
    <name type="scientific">Hungatella hathewayi DSM 13479</name>
    <dbReference type="NCBI Taxonomy" id="566550"/>
    <lineage>
        <taxon>Bacteria</taxon>
        <taxon>Bacillati</taxon>
        <taxon>Bacillota</taxon>
        <taxon>Clostridia</taxon>
        <taxon>Lachnospirales</taxon>
        <taxon>Lachnospiraceae</taxon>
        <taxon>Hungatella</taxon>
    </lineage>
</organism>